<evidence type="ECO:0000313" key="2">
    <source>
        <dbReference type="EMBL" id="GGL10371.1"/>
    </source>
</evidence>
<name>A0A8H9GCP2_9MICO</name>
<dbReference type="Proteomes" id="UP000648535">
    <property type="component" value="Unassembled WGS sequence"/>
</dbReference>
<dbReference type="EMBL" id="BMOI01000016">
    <property type="protein sequence ID" value="GGL10371.1"/>
    <property type="molecule type" value="Genomic_DNA"/>
</dbReference>
<gene>
    <name evidence="2" type="ORF">GCM10009769_30550</name>
    <name evidence="3" type="ORF">JOE58_001904</name>
</gene>
<organism evidence="2 4">
    <name type="scientific">Curtobacterium luteum</name>
    <dbReference type="NCBI Taxonomy" id="33881"/>
    <lineage>
        <taxon>Bacteria</taxon>
        <taxon>Bacillati</taxon>
        <taxon>Actinomycetota</taxon>
        <taxon>Actinomycetes</taxon>
        <taxon>Micrococcales</taxon>
        <taxon>Microbacteriaceae</taxon>
        <taxon>Curtobacterium</taxon>
    </lineage>
</organism>
<reference evidence="2" key="2">
    <citation type="submission" date="2020-09" db="EMBL/GenBank/DDBJ databases">
        <authorList>
            <person name="Sun Q."/>
            <person name="Ohkuma M."/>
        </authorList>
    </citation>
    <scope>NUCLEOTIDE SEQUENCE</scope>
    <source>
        <strain evidence="2">JCM 1480</strain>
    </source>
</reference>
<evidence type="ECO:0000313" key="4">
    <source>
        <dbReference type="Proteomes" id="UP000648535"/>
    </source>
</evidence>
<reference evidence="2" key="1">
    <citation type="journal article" date="2014" name="Int. J. Syst. Evol. Microbiol.">
        <title>Complete genome sequence of Corynebacterium casei LMG S-19264T (=DSM 44701T), isolated from a smear-ripened cheese.</title>
        <authorList>
            <consortium name="US DOE Joint Genome Institute (JGI-PGF)"/>
            <person name="Walter F."/>
            <person name="Albersmeier A."/>
            <person name="Kalinowski J."/>
            <person name="Ruckert C."/>
        </authorList>
    </citation>
    <scope>NUCLEOTIDE SEQUENCE</scope>
    <source>
        <strain evidence="2">JCM 1480</strain>
    </source>
</reference>
<feature type="transmembrane region" description="Helical" evidence="1">
    <location>
        <begin position="38"/>
        <end position="59"/>
    </location>
</feature>
<protein>
    <submittedName>
        <fullName evidence="2">Uncharacterized protein</fullName>
    </submittedName>
</protein>
<reference evidence="3 5" key="3">
    <citation type="submission" date="2021-01" db="EMBL/GenBank/DDBJ databases">
        <title>Sequencing the genomes of 1000 actinobacteria strains.</title>
        <authorList>
            <person name="Klenk H.-P."/>
        </authorList>
    </citation>
    <scope>NUCLEOTIDE SEQUENCE [LARGE SCALE GENOMIC DNA]</scope>
    <source>
        <strain evidence="3 5">DSM 20542</strain>
    </source>
</reference>
<dbReference type="AlphaFoldDB" id="A0A8H9GCP2"/>
<comment type="caution">
    <text evidence="2">The sequence shown here is derived from an EMBL/GenBank/DDBJ whole genome shotgun (WGS) entry which is preliminary data.</text>
</comment>
<dbReference type="EMBL" id="JAFBCG010000001">
    <property type="protein sequence ID" value="MBM7802653.1"/>
    <property type="molecule type" value="Genomic_DNA"/>
</dbReference>
<sequence length="61" mass="6405">MAIALAGAGLIGRAVVIAIRRDGIGRAKAERGSSAPWFWSGVEVLTVTGLLLILWTSALDR</sequence>
<evidence type="ECO:0000313" key="3">
    <source>
        <dbReference type="EMBL" id="MBM7802653.1"/>
    </source>
</evidence>
<keyword evidence="5" id="KW-1185">Reference proteome</keyword>
<dbReference type="Proteomes" id="UP000746584">
    <property type="component" value="Unassembled WGS sequence"/>
</dbReference>
<keyword evidence="1" id="KW-0812">Transmembrane</keyword>
<evidence type="ECO:0000313" key="5">
    <source>
        <dbReference type="Proteomes" id="UP000746584"/>
    </source>
</evidence>
<accession>A0A8H9GCP2</accession>
<proteinExistence type="predicted"/>
<keyword evidence="1" id="KW-1133">Transmembrane helix</keyword>
<evidence type="ECO:0000256" key="1">
    <source>
        <dbReference type="SAM" id="Phobius"/>
    </source>
</evidence>
<keyword evidence="1" id="KW-0472">Membrane</keyword>